<dbReference type="SUPFAM" id="SSF51445">
    <property type="entry name" value="(Trans)glycosidases"/>
    <property type="match status" value="1"/>
</dbReference>
<evidence type="ECO:0000256" key="3">
    <source>
        <dbReference type="ARBA" id="ARBA00023295"/>
    </source>
</evidence>
<dbReference type="InterPro" id="IPR001944">
    <property type="entry name" value="Glycoside_Hdrlase_35"/>
</dbReference>
<evidence type="ECO:0000256" key="1">
    <source>
        <dbReference type="ARBA" id="ARBA00009809"/>
    </source>
</evidence>
<keyword evidence="3 5" id="KW-0326">Glycosidase</keyword>
<dbReference type="Gene3D" id="2.60.120.260">
    <property type="entry name" value="Galactose-binding domain-like"/>
    <property type="match status" value="2"/>
</dbReference>
<keyword evidence="11" id="KW-1185">Reference proteome</keyword>
<reference evidence="10 11" key="1">
    <citation type="submission" date="2023-03" db="EMBL/GenBank/DDBJ databases">
        <title>Genome insight into feeding habits of ladybird beetles.</title>
        <authorList>
            <person name="Li H.-S."/>
            <person name="Huang Y.-H."/>
            <person name="Pang H."/>
        </authorList>
    </citation>
    <scope>NUCLEOTIDE SEQUENCE [LARGE SCALE GENOMIC DNA]</scope>
    <source>
        <strain evidence="10">SYSU_2023b</strain>
        <tissue evidence="10">Whole body</tissue>
    </source>
</reference>
<organism evidence="10 11">
    <name type="scientific">Henosepilachna vigintioctopunctata</name>
    <dbReference type="NCBI Taxonomy" id="420089"/>
    <lineage>
        <taxon>Eukaryota</taxon>
        <taxon>Metazoa</taxon>
        <taxon>Ecdysozoa</taxon>
        <taxon>Arthropoda</taxon>
        <taxon>Hexapoda</taxon>
        <taxon>Insecta</taxon>
        <taxon>Pterygota</taxon>
        <taxon>Neoptera</taxon>
        <taxon>Endopterygota</taxon>
        <taxon>Coleoptera</taxon>
        <taxon>Polyphaga</taxon>
        <taxon>Cucujiformia</taxon>
        <taxon>Coccinelloidea</taxon>
        <taxon>Coccinellidae</taxon>
        <taxon>Epilachninae</taxon>
        <taxon>Epilachnini</taxon>
        <taxon>Henosepilachna</taxon>
    </lineage>
</organism>
<dbReference type="InterPro" id="IPR008979">
    <property type="entry name" value="Galactose-bd-like_sf"/>
</dbReference>
<dbReference type="PROSITE" id="PS01182">
    <property type="entry name" value="GLYCOSYL_HYDROL_F35"/>
    <property type="match status" value="1"/>
</dbReference>
<dbReference type="PANTHER" id="PTHR23421">
    <property type="entry name" value="BETA-GALACTOSIDASE RELATED"/>
    <property type="match status" value="1"/>
</dbReference>
<feature type="domain" description="Beta-galactosidase galactose-binding" evidence="9">
    <location>
        <begin position="569"/>
        <end position="626"/>
    </location>
</feature>
<dbReference type="Proteomes" id="UP001431783">
    <property type="component" value="Unassembled WGS sequence"/>
</dbReference>
<feature type="active site" description="Nucleophile" evidence="4">
    <location>
        <position position="269"/>
    </location>
</feature>
<evidence type="ECO:0000313" key="11">
    <source>
        <dbReference type="Proteomes" id="UP001431783"/>
    </source>
</evidence>
<dbReference type="Gene3D" id="3.20.20.80">
    <property type="entry name" value="Glycosidases"/>
    <property type="match status" value="1"/>
</dbReference>
<evidence type="ECO:0000259" key="9">
    <source>
        <dbReference type="Pfam" id="PF21467"/>
    </source>
</evidence>
<feature type="domain" description="Glycoside hydrolase 35 catalytic" evidence="7">
    <location>
        <begin position="34"/>
        <end position="365"/>
    </location>
</feature>
<comment type="catalytic activity">
    <reaction evidence="5">
        <text>Hydrolysis of terminal non-reducing beta-D-galactose residues in beta-D-galactosides.</text>
        <dbReference type="EC" id="3.2.1.23"/>
    </reaction>
</comment>
<dbReference type="Pfam" id="PF21467">
    <property type="entry name" value="BetaGal_gal-bd"/>
    <property type="match status" value="1"/>
</dbReference>
<dbReference type="Pfam" id="PF21317">
    <property type="entry name" value="BetaGal_ABD_1"/>
    <property type="match status" value="1"/>
</dbReference>
<dbReference type="InterPro" id="IPR048913">
    <property type="entry name" value="BetaGal_gal-bd"/>
</dbReference>
<comment type="similarity">
    <text evidence="1 6">Belongs to the glycosyl hydrolase 35 family.</text>
</comment>
<dbReference type="InterPro" id="IPR031330">
    <property type="entry name" value="Gly_Hdrlase_35_cat"/>
</dbReference>
<dbReference type="GO" id="GO:0004565">
    <property type="term" value="F:beta-galactosidase activity"/>
    <property type="evidence" value="ECO:0007669"/>
    <property type="project" value="UniProtKB-EC"/>
</dbReference>
<dbReference type="EC" id="3.2.1.23" evidence="5"/>
<feature type="active site" description="Proton donor" evidence="4">
    <location>
        <position position="188"/>
    </location>
</feature>
<accession>A0AAW1UEN7</accession>
<gene>
    <name evidence="10" type="ORF">WA026_014471</name>
</gene>
<dbReference type="InterPro" id="IPR017853">
    <property type="entry name" value="GH"/>
</dbReference>
<dbReference type="InterPro" id="IPR026283">
    <property type="entry name" value="B-gal_1-like"/>
</dbReference>
<dbReference type="InterPro" id="IPR019801">
    <property type="entry name" value="Glyco_hydro_35_CS"/>
</dbReference>
<dbReference type="FunFam" id="2.60.120.260:FF:000049">
    <property type="entry name" value="Beta-galactosidase"/>
    <property type="match status" value="1"/>
</dbReference>
<proteinExistence type="inferred from homology"/>
<evidence type="ECO:0000256" key="6">
    <source>
        <dbReference type="RuleBase" id="RU003679"/>
    </source>
</evidence>
<feature type="domain" description="Beta-galactosidase 1-like first all-beta" evidence="8">
    <location>
        <begin position="425"/>
        <end position="545"/>
    </location>
</feature>
<dbReference type="EMBL" id="JARQZJ010000067">
    <property type="protein sequence ID" value="KAK9881123.1"/>
    <property type="molecule type" value="Genomic_DNA"/>
</dbReference>
<dbReference type="GO" id="GO:0005975">
    <property type="term" value="P:carbohydrate metabolic process"/>
    <property type="evidence" value="ECO:0007669"/>
    <property type="project" value="InterPro"/>
</dbReference>
<evidence type="ECO:0000256" key="5">
    <source>
        <dbReference type="RuleBase" id="RU000675"/>
    </source>
</evidence>
<evidence type="ECO:0000259" key="8">
    <source>
        <dbReference type="Pfam" id="PF21317"/>
    </source>
</evidence>
<dbReference type="AlphaFoldDB" id="A0AAW1UEN7"/>
<comment type="caution">
    <text evidence="10">The sequence shown here is derived from an EMBL/GenBank/DDBJ whole genome shotgun (WGS) entry which is preliminary data.</text>
</comment>
<dbReference type="InterPro" id="IPR048912">
    <property type="entry name" value="BetaGal1-like_ABD1"/>
</dbReference>
<evidence type="ECO:0000313" key="10">
    <source>
        <dbReference type="EMBL" id="KAK9881123.1"/>
    </source>
</evidence>
<evidence type="ECO:0000259" key="7">
    <source>
        <dbReference type="Pfam" id="PF01301"/>
    </source>
</evidence>
<sequence length="652" mass="74557">MSLSALPIPQSPTIYEYFTLPRIETGLSSNQSYFTLNRRNITLYSGSLHYFRVPKPYWRDRLRKIRAAGLNAVETYIPWNLHEAESGRFDFGRGGSDMEEFLDVKEFFQLAKEEDLLAIARPGPFIGAEWEFGGLPSWLLRTENIKVRTSDSKFMKYVTRYYNVLLPILALLQFTNGGPIIAFQIENEYGSTERKNFVPDKKYLEELVGLYKKHGIRELLFSSDSPTGHGDRGTLPKVLLQTANFGDNPIREFEILKKLQSNRPTMATEFWSGWYDHWSEIHHSRDSGEFGETYDKILSYGASVNIYMFHGGTNFGFYNGANLANGLDDNSGYQPDTTSYDYDCALTENGDYTEKYFIVKKLLKKYNTISTKLPLAPPTIDTFKYPELLVEKELLLDDIVKQIPTSTPSAKTIAMELLPINNNSGQSFGYILYRKENLNIPSNSILTIGGRICDSIMVLINGKIISKPLMESSDLSNFGFWRVENSNITLSPHELKNVTLDLLVENWGRVGYGALNQFNQFKGLWQGDIVLNNQKLNSWKIYALEFRKSWNNKLNGWKPSGGRRLVGPSLHKASLIVKYPKDTFIDMRDWIKGIVIVNGFVLGRYARIGPQQTLYLPAPFLKNGTNTILVFEHYIPSTKIKFVRSSYFETIE</sequence>
<dbReference type="Pfam" id="PF01301">
    <property type="entry name" value="Glyco_hydro_35"/>
    <property type="match status" value="1"/>
</dbReference>
<dbReference type="PIRSF" id="PIRSF006336">
    <property type="entry name" value="B-gal"/>
    <property type="match status" value="1"/>
</dbReference>
<evidence type="ECO:0000256" key="4">
    <source>
        <dbReference type="PIRSR" id="PIRSR006336-1"/>
    </source>
</evidence>
<protein>
    <recommendedName>
        <fullName evidence="5">Beta-galactosidase</fullName>
        <ecNumber evidence="5">3.2.1.23</ecNumber>
    </recommendedName>
</protein>
<evidence type="ECO:0000256" key="2">
    <source>
        <dbReference type="ARBA" id="ARBA00022801"/>
    </source>
</evidence>
<dbReference type="SUPFAM" id="SSF49785">
    <property type="entry name" value="Galactose-binding domain-like"/>
    <property type="match status" value="1"/>
</dbReference>
<keyword evidence="2 5" id="KW-0378">Hydrolase</keyword>
<name>A0AAW1UEN7_9CUCU</name>
<dbReference type="PRINTS" id="PR00742">
    <property type="entry name" value="GLHYDRLASE35"/>
</dbReference>